<dbReference type="InterPro" id="IPR013783">
    <property type="entry name" value="Ig-like_fold"/>
</dbReference>
<dbReference type="Gene3D" id="2.60.40.10">
    <property type="entry name" value="Immunoglobulins"/>
    <property type="match status" value="1"/>
</dbReference>
<organism evidence="1">
    <name type="scientific">Cuerna arida</name>
    <dbReference type="NCBI Taxonomy" id="1464854"/>
    <lineage>
        <taxon>Eukaryota</taxon>
        <taxon>Metazoa</taxon>
        <taxon>Ecdysozoa</taxon>
        <taxon>Arthropoda</taxon>
        <taxon>Hexapoda</taxon>
        <taxon>Insecta</taxon>
        <taxon>Pterygota</taxon>
        <taxon>Neoptera</taxon>
        <taxon>Paraneoptera</taxon>
        <taxon>Hemiptera</taxon>
        <taxon>Auchenorrhyncha</taxon>
        <taxon>Membracoidea</taxon>
        <taxon>Cicadellidae</taxon>
        <taxon>Cicadellinae</taxon>
        <taxon>Proconiini</taxon>
        <taxon>Cuerna</taxon>
    </lineage>
</organism>
<proteinExistence type="predicted"/>
<dbReference type="EMBL" id="GECZ01030296">
    <property type="protein sequence ID" value="JAS39473.1"/>
    <property type="molecule type" value="Transcribed_RNA"/>
</dbReference>
<gene>
    <name evidence="1" type="ORF">g.1382</name>
</gene>
<dbReference type="InterPro" id="IPR036179">
    <property type="entry name" value="Ig-like_dom_sf"/>
</dbReference>
<evidence type="ECO:0000313" key="1">
    <source>
        <dbReference type="EMBL" id="JAS39473.1"/>
    </source>
</evidence>
<reference evidence="1" key="1">
    <citation type="submission" date="2015-11" db="EMBL/GenBank/DDBJ databases">
        <title>De novo transcriptome assembly of four potential Pierce s Disease insect vectors from Arizona vineyards.</title>
        <authorList>
            <person name="Tassone E.E."/>
        </authorList>
    </citation>
    <scope>NUCLEOTIDE SEQUENCE</scope>
</reference>
<dbReference type="SUPFAM" id="SSF48726">
    <property type="entry name" value="Immunoglobulin"/>
    <property type="match status" value="1"/>
</dbReference>
<protein>
    <recommendedName>
        <fullName evidence="2">Immunoglobulin I-set domain-containing protein</fullName>
    </recommendedName>
</protein>
<sequence>NSYKVHMKLIIKGFNQSDVGTYMCVSSNSMGNAEGIVRLYEIKIPTILPTTTTEATTFTIPRRETTTTEMYREVLPTTLNPLYVTEPHLRDIFQDHNDNE</sequence>
<accession>A0A1B6ENM7</accession>
<feature type="non-terminal residue" evidence="1">
    <location>
        <position position="100"/>
    </location>
</feature>
<feature type="non-terminal residue" evidence="1">
    <location>
        <position position="1"/>
    </location>
</feature>
<name>A0A1B6ENM7_9HEMI</name>
<evidence type="ECO:0008006" key="2">
    <source>
        <dbReference type="Google" id="ProtNLM"/>
    </source>
</evidence>
<dbReference type="AlphaFoldDB" id="A0A1B6ENM7"/>